<dbReference type="AlphaFoldDB" id="A0A2C5WXF8"/>
<dbReference type="InterPro" id="IPR013154">
    <property type="entry name" value="ADH-like_N"/>
</dbReference>
<dbReference type="OrthoDB" id="201656at2759"/>
<organism evidence="2 3">
    <name type="scientific">Ceratocystis fimbriata CBS 114723</name>
    <dbReference type="NCBI Taxonomy" id="1035309"/>
    <lineage>
        <taxon>Eukaryota</taxon>
        <taxon>Fungi</taxon>
        <taxon>Dikarya</taxon>
        <taxon>Ascomycota</taxon>
        <taxon>Pezizomycotina</taxon>
        <taxon>Sordariomycetes</taxon>
        <taxon>Hypocreomycetidae</taxon>
        <taxon>Microascales</taxon>
        <taxon>Ceratocystidaceae</taxon>
        <taxon>Ceratocystis</taxon>
    </lineage>
</organism>
<dbReference type="Pfam" id="PF13602">
    <property type="entry name" value="ADH_zinc_N_2"/>
    <property type="match status" value="1"/>
</dbReference>
<reference evidence="2 3" key="2">
    <citation type="journal article" date="2013" name="IMA Fungus">
        <title>IMA Genome-F 1: Ceratocystis fimbriata: Draft nuclear genome sequence for the plant pathogen, Ceratocystis fimbriata.</title>
        <authorList>
            <person name="Wilken P.M."/>
            <person name="Steenkamp E.T."/>
            <person name="Wingfield M.J."/>
            <person name="de Beer Z.W."/>
            <person name="Wingfield B.D."/>
        </authorList>
    </citation>
    <scope>NUCLEOTIDE SEQUENCE [LARGE SCALE GENOMIC DNA]</scope>
    <source>
        <strain evidence="2 3">CBS 114723</strain>
    </source>
</reference>
<dbReference type="Pfam" id="PF08240">
    <property type="entry name" value="ADH_N"/>
    <property type="match status" value="1"/>
</dbReference>
<dbReference type="Gene3D" id="3.90.180.10">
    <property type="entry name" value="Medium-chain alcohol dehydrogenases, catalytic domain"/>
    <property type="match status" value="1"/>
</dbReference>
<dbReference type="GO" id="GO:0016491">
    <property type="term" value="F:oxidoreductase activity"/>
    <property type="evidence" value="ECO:0007669"/>
    <property type="project" value="InterPro"/>
</dbReference>
<dbReference type="SUPFAM" id="SSF51735">
    <property type="entry name" value="NAD(P)-binding Rossmann-fold domains"/>
    <property type="match status" value="1"/>
</dbReference>
<dbReference type="SMART" id="SM00829">
    <property type="entry name" value="PKS_ER"/>
    <property type="match status" value="1"/>
</dbReference>
<sequence length="338" mass="35924">MSTTMFAWQFPGGKGTLEDNLVFNSAAPLPPMTKDTVARIKVLRMALNPIDYKATEVSIGARLIGLPLTPGMDCIGRVSETNTPNLAVGDLVAVKHATPSKYGVAAEYTIATKKDAIVKVDEAGISALDELACSGVASGTALVSLAGLPQGSKVLINGASGGTGVWGVQAAKAAGYEVVAVCSSRNVDLMKTIGADDVIDYTKGDLVTAVKENVARTGRQFDRIVDNVSSSPQLYYRAHEYLVPKGKFMFVGAPMEASFIWKALMIHLLPAFLGGGRRKPVRILGNGEDAELKRSTELVLEGKITLPIQKFALHQLPEGYRALKTGRTVGKIILHVSD</sequence>
<dbReference type="EMBL" id="APWK03000117">
    <property type="protein sequence ID" value="PHH50697.1"/>
    <property type="molecule type" value="Genomic_DNA"/>
</dbReference>
<evidence type="ECO:0000259" key="1">
    <source>
        <dbReference type="SMART" id="SM00829"/>
    </source>
</evidence>
<gene>
    <name evidence="2" type="ORF">CFIMG_007344RA00001</name>
</gene>
<dbReference type="PANTHER" id="PTHR44013:SF1">
    <property type="entry name" value="ZINC-TYPE ALCOHOL DEHYDROGENASE-LIKE PROTEIN C16A3.02C"/>
    <property type="match status" value="1"/>
</dbReference>
<dbReference type="InterPro" id="IPR036291">
    <property type="entry name" value="NAD(P)-bd_dom_sf"/>
</dbReference>
<keyword evidence="3" id="KW-1185">Reference proteome</keyword>
<comment type="caution">
    <text evidence="2">The sequence shown here is derived from an EMBL/GenBank/DDBJ whole genome shotgun (WGS) entry which is preliminary data.</text>
</comment>
<dbReference type="STRING" id="1035309.A0A2C5WXF8"/>
<accession>A0A2C5WXF8</accession>
<protein>
    <submittedName>
        <fullName evidence="2">Zinc-type alcohol dehydrogenase-like protein C16A3.02c</fullName>
    </submittedName>
</protein>
<dbReference type="Gene3D" id="3.40.50.720">
    <property type="entry name" value="NAD(P)-binding Rossmann-like Domain"/>
    <property type="match status" value="1"/>
</dbReference>
<proteinExistence type="predicted"/>
<dbReference type="InterPro" id="IPR052733">
    <property type="entry name" value="Chloroplast_QOR"/>
</dbReference>
<dbReference type="SUPFAM" id="SSF50129">
    <property type="entry name" value="GroES-like"/>
    <property type="match status" value="1"/>
</dbReference>
<feature type="domain" description="Enoyl reductase (ER)" evidence="1">
    <location>
        <begin position="15"/>
        <end position="334"/>
    </location>
</feature>
<evidence type="ECO:0000313" key="3">
    <source>
        <dbReference type="Proteomes" id="UP000222788"/>
    </source>
</evidence>
<dbReference type="CDD" id="cd08267">
    <property type="entry name" value="MDR1"/>
    <property type="match status" value="1"/>
</dbReference>
<evidence type="ECO:0000313" key="2">
    <source>
        <dbReference type="EMBL" id="PHH50697.1"/>
    </source>
</evidence>
<name>A0A2C5WXF8_9PEZI</name>
<dbReference type="Proteomes" id="UP000222788">
    <property type="component" value="Unassembled WGS sequence"/>
</dbReference>
<dbReference type="PANTHER" id="PTHR44013">
    <property type="entry name" value="ZINC-TYPE ALCOHOL DEHYDROGENASE-LIKE PROTEIN C16A3.02C"/>
    <property type="match status" value="1"/>
</dbReference>
<reference evidence="2 3" key="1">
    <citation type="journal article" date="2013" name="Fungal Biol.">
        <title>Analysis of microsatellite markers in the genome of the plant pathogen Ceratocystis fimbriata.</title>
        <authorList>
            <person name="Simpson M.C."/>
            <person name="Wilken P.M."/>
            <person name="Coetzee M.P."/>
            <person name="Wingfield M.J."/>
            <person name="Wingfield B.D."/>
        </authorList>
    </citation>
    <scope>NUCLEOTIDE SEQUENCE [LARGE SCALE GENOMIC DNA]</scope>
    <source>
        <strain evidence="2 3">CBS 114723</strain>
    </source>
</reference>
<dbReference type="InterPro" id="IPR011032">
    <property type="entry name" value="GroES-like_sf"/>
</dbReference>
<dbReference type="InterPro" id="IPR020843">
    <property type="entry name" value="ER"/>
</dbReference>